<reference evidence="1" key="1">
    <citation type="thesis" date="2020" institute="ProQuest LLC" country="789 East Eisenhower Parkway, Ann Arbor, MI, USA">
        <title>Comparative Genomics and Chromosome Evolution.</title>
        <authorList>
            <person name="Mudd A.B."/>
        </authorList>
    </citation>
    <scope>NUCLEOTIDE SEQUENCE</scope>
    <source>
        <strain evidence="1">237g6f4</strain>
        <tissue evidence="1">Blood</tissue>
    </source>
</reference>
<evidence type="ECO:0000313" key="2">
    <source>
        <dbReference type="Proteomes" id="UP000824782"/>
    </source>
</evidence>
<accession>A0AAV7DKE3</accession>
<name>A0AAV7DKE3_ENGPU</name>
<sequence>MSLNPEEDDIPWKELRDNRDLTVLFNWDSKDRDMSEEHKQLSLEEERIWLLIRSLTLRLVSGLTTLNHKSELKNSEKATENGVSSKIDTVRALLRQYEEAVDSAKQFDERIIKYPFLGPPSSRLAGFLGSGSCQCQKETFLLVNDIYELDTCGIGKIVLNPIFCCLLCLAS</sequence>
<evidence type="ECO:0000313" key="1">
    <source>
        <dbReference type="EMBL" id="KAG8597814.1"/>
    </source>
</evidence>
<keyword evidence="2" id="KW-1185">Reference proteome</keyword>
<dbReference type="AlphaFoldDB" id="A0AAV7DKE3"/>
<organism evidence="1 2">
    <name type="scientific">Engystomops pustulosus</name>
    <name type="common">Tungara frog</name>
    <name type="synonym">Physalaemus pustulosus</name>
    <dbReference type="NCBI Taxonomy" id="76066"/>
    <lineage>
        <taxon>Eukaryota</taxon>
        <taxon>Metazoa</taxon>
        <taxon>Chordata</taxon>
        <taxon>Craniata</taxon>
        <taxon>Vertebrata</taxon>
        <taxon>Euteleostomi</taxon>
        <taxon>Amphibia</taxon>
        <taxon>Batrachia</taxon>
        <taxon>Anura</taxon>
        <taxon>Neobatrachia</taxon>
        <taxon>Hyloidea</taxon>
        <taxon>Leptodactylidae</taxon>
        <taxon>Leiuperinae</taxon>
        <taxon>Engystomops</taxon>
    </lineage>
</organism>
<dbReference type="EMBL" id="WNYA01000001">
    <property type="protein sequence ID" value="KAG8597814.1"/>
    <property type="molecule type" value="Genomic_DNA"/>
</dbReference>
<dbReference type="Proteomes" id="UP000824782">
    <property type="component" value="Unassembled WGS sequence"/>
</dbReference>
<comment type="caution">
    <text evidence="1">The sequence shown here is derived from an EMBL/GenBank/DDBJ whole genome shotgun (WGS) entry which is preliminary data.</text>
</comment>
<gene>
    <name evidence="1" type="ORF">GDO81_002398</name>
</gene>
<protein>
    <submittedName>
        <fullName evidence="1">Uncharacterized protein</fullName>
    </submittedName>
</protein>
<proteinExistence type="predicted"/>